<feature type="transmembrane region" description="Helical" evidence="1">
    <location>
        <begin position="130"/>
        <end position="151"/>
    </location>
</feature>
<sequence length="233" mass="24645">MKAAFLSEFITSKSVLAQSAVIYVVVALVIGVSMQSPVALVACLGAMTPFMMVFTFCALDGVNGWERFRATLPVSRAAIVASRYANILAASFFMLVVGWVIALALAAAASLLPFDAQAVASFSREASDPAMLLCAGAMGMGVTLLAASFILPFALRFGMTKSIRIVPVVAILLLPAFIFLMQQVPDLARMLSEASLWLDRNVVLATVVFMAAALAVYAASCAAAVAMYRNKEL</sequence>
<dbReference type="OrthoDB" id="3182271at2"/>
<accession>A0A3N0AH67</accession>
<feature type="transmembrane region" description="Helical" evidence="1">
    <location>
        <begin position="38"/>
        <end position="63"/>
    </location>
</feature>
<keyword evidence="1" id="KW-1133">Transmembrane helix</keyword>
<name>A0A3N0AH67_9ACTN</name>
<proteinExistence type="predicted"/>
<dbReference type="RefSeq" id="WP_123197247.1">
    <property type="nucleotide sequence ID" value="NZ_QICB01000001.1"/>
</dbReference>
<dbReference type="Proteomes" id="UP000267368">
    <property type="component" value="Unassembled WGS sequence"/>
</dbReference>
<evidence type="ECO:0000313" key="2">
    <source>
        <dbReference type="EMBL" id="RNL21405.1"/>
    </source>
</evidence>
<dbReference type="EMBL" id="QICB01000001">
    <property type="protein sequence ID" value="RNL21405.1"/>
    <property type="molecule type" value="Genomic_DNA"/>
</dbReference>
<protein>
    <recommendedName>
        <fullName evidence="4">ABC-2 transporter permease</fullName>
    </recommendedName>
</protein>
<dbReference type="AlphaFoldDB" id="A0A3N0AH67"/>
<keyword evidence="1" id="KW-0472">Membrane</keyword>
<comment type="caution">
    <text evidence="2">The sequence shown here is derived from an EMBL/GenBank/DDBJ whole genome shotgun (WGS) entry which is preliminary data.</text>
</comment>
<evidence type="ECO:0008006" key="4">
    <source>
        <dbReference type="Google" id="ProtNLM"/>
    </source>
</evidence>
<organism evidence="2 3">
    <name type="scientific">Slackia faecicanis</name>
    <dbReference type="NCBI Taxonomy" id="255723"/>
    <lineage>
        <taxon>Bacteria</taxon>
        <taxon>Bacillati</taxon>
        <taxon>Actinomycetota</taxon>
        <taxon>Coriobacteriia</taxon>
        <taxon>Eggerthellales</taxon>
        <taxon>Eggerthellaceae</taxon>
        <taxon>Slackia</taxon>
    </lineage>
</organism>
<keyword evidence="1" id="KW-0812">Transmembrane</keyword>
<dbReference type="Pfam" id="PF13346">
    <property type="entry name" value="ABC2_membrane_5"/>
    <property type="match status" value="1"/>
</dbReference>
<evidence type="ECO:0000256" key="1">
    <source>
        <dbReference type="SAM" id="Phobius"/>
    </source>
</evidence>
<keyword evidence="3" id="KW-1185">Reference proteome</keyword>
<reference evidence="3" key="1">
    <citation type="submission" date="2018-05" db="EMBL/GenBank/DDBJ databases">
        <title>Genome Sequencing of selected type strains of the family Eggerthellaceae.</title>
        <authorList>
            <person name="Danylec N."/>
            <person name="Stoll D.A."/>
            <person name="Doetsch A."/>
            <person name="Huch M."/>
        </authorList>
    </citation>
    <scope>NUCLEOTIDE SEQUENCE [LARGE SCALE GENOMIC DNA]</scope>
    <source>
        <strain evidence="3">DSM 17537</strain>
    </source>
</reference>
<feature type="transmembrane region" description="Helical" evidence="1">
    <location>
        <begin position="202"/>
        <end position="228"/>
    </location>
</feature>
<dbReference type="InterPro" id="IPR025699">
    <property type="entry name" value="ABC2_memb-like"/>
</dbReference>
<feature type="transmembrane region" description="Helical" evidence="1">
    <location>
        <begin position="84"/>
        <end position="110"/>
    </location>
</feature>
<evidence type="ECO:0000313" key="3">
    <source>
        <dbReference type="Proteomes" id="UP000267368"/>
    </source>
</evidence>
<feature type="transmembrane region" description="Helical" evidence="1">
    <location>
        <begin position="163"/>
        <end position="182"/>
    </location>
</feature>
<feature type="transmembrane region" description="Helical" evidence="1">
    <location>
        <begin position="15"/>
        <end position="32"/>
    </location>
</feature>
<gene>
    <name evidence="2" type="ORF">DMP07_00700</name>
</gene>